<evidence type="ECO:0000259" key="1">
    <source>
        <dbReference type="PROSITE" id="PS51071"/>
    </source>
</evidence>
<organism evidence="2 3">
    <name type="scientific">Sinomonas terricola</name>
    <dbReference type="NCBI Taxonomy" id="3110330"/>
    <lineage>
        <taxon>Bacteria</taxon>
        <taxon>Bacillati</taxon>
        <taxon>Actinomycetota</taxon>
        <taxon>Actinomycetes</taxon>
        <taxon>Micrococcales</taxon>
        <taxon>Micrococcaceae</taxon>
        <taxon>Sinomonas</taxon>
    </lineage>
</organism>
<dbReference type="Pfam" id="PF01418">
    <property type="entry name" value="HTH_6"/>
    <property type="match status" value="1"/>
</dbReference>
<dbReference type="Pfam" id="PF01380">
    <property type="entry name" value="SIS"/>
    <property type="match status" value="1"/>
</dbReference>
<dbReference type="SUPFAM" id="SSF46689">
    <property type="entry name" value="Homeodomain-like"/>
    <property type="match status" value="1"/>
</dbReference>
<dbReference type="PANTHER" id="PTHR30514:SF18">
    <property type="entry name" value="RPIR-FAMILY TRANSCRIPTIONAL REGULATOR"/>
    <property type="match status" value="1"/>
</dbReference>
<gene>
    <name evidence="2" type="ORF">SPF06_04605</name>
</gene>
<comment type="caution">
    <text evidence="2">The sequence shown here is derived from an EMBL/GenBank/DDBJ whole genome shotgun (WGS) entry which is preliminary data.</text>
</comment>
<dbReference type="RefSeq" id="WP_323277744.1">
    <property type="nucleotide sequence ID" value="NZ_JAYGGQ010000001.1"/>
</dbReference>
<reference evidence="2 3" key="1">
    <citation type="submission" date="2023-12" db="EMBL/GenBank/DDBJ databases">
        <title>Sinomonas terricola sp. nov, isolated from litchi orchard soil in Guangdong, PR China.</title>
        <authorList>
            <person name="Jiaxin W."/>
            <person name="Yang Z."/>
            <person name="Honghui Z."/>
        </authorList>
    </citation>
    <scope>NUCLEOTIDE SEQUENCE [LARGE SCALE GENOMIC DNA]</scope>
    <source>
        <strain evidence="2 3">JGH33</strain>
    </source>
</reference>
<dbReference type="Proteomes" id="UP001304769">
    <property type="component" value="Unassembled WGS sequence"/>
</dbReference>
<dbReference type="SUPFAM" id="SSF53697">
    <property type="entry name" value="SIS domain"/>
    <property type="match status" value="1"/>
</dbReference>
<dbReference type="Gene3D" id="1.10.10.10">
    <property type="entry name" value="Winged helix-like DNA-binding domain superfamily/Winged helix DNA-binding domain"/>
    <property type="match status" value="1"/>
</dbReference>
<dbReference type="Gene3D" id="3.40.50.10490">
    <property type="entry name" value="Glucose-6-phosphate isomerase like protein, domain 1"/>
    <property type="match status" value="1"/>
</dbReference>
<keyword evidence="3" id="KW-1185">Reference proteome</keyword>
<dbReference type="EMBL" id="JAYGGQ010000001">
    <property type="protein sequence ID" value="MEA5453998.1"/>
    <property type="molecule type" value="Genomic_DNA"/>
</dbReference>
<dbReference type="InterPro" id="IPR046348">
    <property type="entry name" value="SIS_dom_sf"/>
</dbReference>
<dbReference type="InterPro" id="IPR047640">
    <property type="entry name" value="RpiR-like"/>
</dbReference>
<dbReference type="PROSITE" id="PS51071">
    <property type="entry name" value="HTH_RPIR"/>
    <property type="match status" value="1"/>
</dbReference>
<proteinExistence type="predicted"/>
<dbReference type="InterPro" id="IPR036388">
    <property type="entry name" value="WH-like_DNA-bd_sf"/>
</dbReference>
<sequence length="277" mass="29673">MRIDERIEQHYAALGPQEQLVADTILNHMGDLAVYNAAELARLSGVSKATVSRLFRRLGFADFHEVKEHARALRSSGVPLATRGSEDDLLAHAAQEQENLGRLFGSVDKARLGHAARLVAEARSALLIGFRNSFPLALHLRQQLLQCRDGIGLAPQPGQTLGEELAGLGPADAVVLLGFRRRPEAFASVLKAAAGTGASTVLMGDASARRLAAHATVWIECPVESSGAFDSYAAAMSLLSVFANEVLATVGRLGTKRISDISALFDSLHEIERLPNH</sequence>
<accession>A0ABU5T2Y5</accession>
<dbReference type="InterPro" id="IPR001347">
    <property type="entry name" value="SIS_dom"/>
</dbReference>
<evidence type="ECO:0000313" key="2">
    <source>
        <dbReference type="EMBL" id="MEA5453998.1"/>
    </source>
</evidence>
<name>A0ABU5T2Y5_9MICC</name>
<dbReference type="PANTHER" id="PTHR30514">
    <property type="entry name" value="GLUCOKINASE"/>
    <property type="match status" value="1"/>
</dbReference>
<feature type="domain" description="HTH rpiR-type" evidence="1">
    <location>
        <begin position="1"/>
        <end position="77"/>
    </location>
</feature>
<evidence type="ECO:0000313" key="3">
    <source>
        <dbReference type="Proteomes" id="UP001304769"/>
    </source>
</evidence>
<protein>
    <submittedName>
        <fullName evidence="2">MurR/RpiR family transcriptional regulator</fullName>
    </submittedName>
</protein>
<dbReference type="InterPro" id="IPR009057">
    <property type="entry name" value="Homeodomain-like_sf"/>
</dbReference>
<dbReference type="InterPro" id="IPR000281">
    <property type="entry name" value="HTH_RpiR"/>
</dbReference>